<feature type="region of interest" description="Disordered" evidence="6">
    <location>
        <begin position="38"/>
        <end position="100"/>
    </location>
</feature>
<dbReference type="OrthoDB" id="2123952at2759"/>
<feature type="compositionally biased region" description="Low complexity" evidence="6">
    <location>
        <begin position="58"/>
        <end position="67"/>
    </location>
</feature>
<protein>
    <recommendedName>
        <fullName evidence="7">Zn(2)-C6 fungal-type domain-containing protein</fullName>
    </recommendedName>
</protein>
<evidence type="ECO:0000256" key="1">
    <source>
        <dbReference type="ARBA" id="ARBA00004123"/>
    </source>
</evidence>
<evidence type="ECO:0000256" key="2">
    <source>
        <dbReference type="ARBA" id="ARBA00022723"/>
    </source>
</evidence>
<dbReference type="AlphaFoldDB" id="A0A4V2JZL1"/>
<evidence type="ECO:0000256" key="4">
    <source>
        <dbReference type="ARBA" id="ARBA00023163"/>
    </source>
</evidence>
<dbReference type="InterPro" id="IPR050815">
    <property type="entry name" value="TF_fung"/>
</dbReference>
<feature type="domain" description="Zn(2)-C6 fungal-type" evidence="7">
    <location>
        <begin position="121"/>
        <end position="154"/>
    </location>
</feature>
<dbReference type="Pfam" id="PF00172">
    <property type="entry name" value="Zn_clus"/>
    <property type="match status" value="1"/>
</dbReference>
<dbReference type="PROSITE" id="PS50048">
    <property type="entry name" value="ZN2_CY6_FUNGAL_2"/>
    <property type="match status" value="1"/>
</dbReference>
<dbReference type="SUPFAM" id="SSF57701">
    <property type="entry name" value="Zn2/Cys6 DNA-binding domain"/>
    <property type="match status" value="1"/>
</dbReference>
<dbReference type="SMART" id="SM00066">
    <property type="entry name" value="GAL4"/>
    <property type="match status" value="1"/>
</dbReference>
<feature type="region of interest" description="Disordered" evidence="6">
    <location>
        <begin position="219"/>
        <end position="248"/>
    </location>
</feature>
<reference evidence="8" key="1">
    <citation type="submission" date="2019-01" db="EMBL/GenBank/DDBJ databases">
        <title>Draft genome sequences of three monokaryotic isolates of the white-rot basidiomycete fungus Dichomitus squalens.</title>
        <authorList>
            <consortium name="DOE Joint Genome Institute"/>
            <person name="Lopez S.C."/>
            <person name="Andreopoulos B."/>
            <person name="Pangilinan J."/>
            <person name="Lipzen A."/>
            <person name="Riley R."/>
            <person name="Ahrendt S."/>
            <person name="Ng V."/>
            <person name="Barry K."/>
            <person name="Daum C."/>
            <person name="Grigoriev I.V."/>
            <person name="Hilden K.S."/>
            <person name="Makela M.R."/>
            <person name="de Vries R.P."/>
        </authorList>
    </citation>
    <scope>NUCLEOTIDE SEQUENCE [LARGE SCALE GENOMIC DNA]</scope>
    <source>
        <strain evidence="8">OM18370.1</strain>
    </source>
</reference>
<feature type="compositionally biased region" description="Polar residues" evidence="6">
    <location>
        <begin position="177"/>
        <end position="192"/>
    </location>
</feature>
<feature type="region of interest" description="Disordered" evidence="6">
    <location>
        <begin position="150"/>
        <end position="202"/>
    </location>
</feature>
<dbReference type="InterPro" id="IPR001138">
    <property type="entry name" value="Zn2Cys6_DnaBD"/>
</dbReference>
<dbReference type="GO" id="GO:0005634">
    <property type="term" value="C:nucleus"/>
    <property type="evidence" value="ECO:0007669"/>
    <property type="project" value="UniProtKB-SubCell"/>
</dbReference>
<dbReference type="GO" id="GO:0008270">
    <property type="term" value="F:zinc ion binding"/>
    <property type="evidence" value="ECO:0007669"/>
    <property type="project" value="InterPro"/>
</dbReference>
<keyword evidence="3" id="KW-0805">Transcription regulation</keyword>
<accession>A0A4V2JZL1</accession>
<evidence type="ECO:0000256" key="3">
    <source>
        <dbReference type="ARBA" id="ARBA00023015"/>
    </source>
</evidence>
<sequence>MDPLLSESFSPYYPPYDLEGDLPLAEDVLTWLDHLPESHHSSGASVSPEPSFAAVAGPSSESYTSSHSPEEPPTNGSGYSSSSSSAQSSGRSRQAKKSKICLDASQPLTVKGRPRARVYVACRECRDRKVRCDGAKPVCFTCRKRHPDLTVCDYEPAPKRRGRDKVPGSRTRPGTVPRTSPGVQSSGSSDAQGQRRAKAHGSETDFEAIIQGFDPADFDPNDPASYELPPPPATNTLEHGQQVSGSKRRAPFMVRAPNMQFARETWWDALLVSYASFDTDGDLGDALGLTAKQRATTTKRIFADIRAILRASIFWASFLHLPRFFETLLDPAKRHAIQPSLLLSMLAIGAHVQSSELRQGAKGRARAQVLVEQAHAALQASLSTNWVDVGLVQAAWFLTYFEIQGHPTHVWDRCRHSIVLLDSMIRLLNLTNLDADRPEAQYSLFATYASSKDGPSGQQATVADAVHGAACSNVGADAQAHLGAQWVGIDMGGGAGPGLGAVPAGNRPGLEQGRCACARYTLKQQWPTVSEIAPLWEATTMWPDAMSEGEVRKEECRRLVWSSVMLTAGQNSYNSDAKERMNLFIKDYRNYAVLFPGEELGRLGMAPVRQNNVWNLCLRAMILWNTSVRRRSDPDIGPMERAEYALNAWLEADAIEAALDQHTCNLEGGMLFQAREFLFTTRMFISHEFRMYAPLVTSLGIMTYYRSKADLWLRTQMAVTQKIWDEAQMNPKSELINRPLLGYWFIAHILRAILLYKADPTLLIALEAAKVHIQPLEYLMRIWPCDELRQQWSTLRYQLTEFCLKAGVTPPQAAIPPPFLVAKASSSPEAATAQA</sequence>
<organism evidence="8">
    <name type="scientific">Dichomitus squalens</name>
    <dbReference type="NCBI Taxonomy" id="114155"/>
    <lineage>
        <taxon>Eukaryota</taxon>
        <taxon>Fungi</taxon>
        <taxon>Dikarya</taxon>
        <taxon>Basidiomycota</taxon>
        <taxon>Agaricomycotina</taxon>
        <taxon>Agaricomycetes</taxon>
        <taxon>Polyporales</taxon>
        <taxon>Polyporaceae</taxon>
        <taxon>Dichomitus</taxon>
    </lineage>
</organism>
<dbReference type="EMBL" id="ML143460">
    <property type="protein sequence ID" value="TBU25493.1"/>
    <property type="molecule type" value="Genomic_DNA"/>
</dbReference>
<keyword evidence="5" id="KW-0539">Nucleus</keyword>
<dbReference type="GO" id="GO:0000981">
    <property type="term" value="F:DNA-binding transcription factor activity, RNA polymerase II-specific"/>
    <property type="evidence" value="ECO:0007669"/>
    <property type="project" value="InterPro"/>
</dbReference>
<comment type="subcellular location">
    <subcellularLocation>
        <location evidence="1">Nucleus</location>
    </subcellularLocation>
</comment>
<keyword evidence="4" id="KW-0804">Transcription</keyword>
<dbReference type="PANTHER" id="PTHR47338">
    <property type="entry name" value="ZN(II)2CYS6 TRANSCRIPTION FACTOR (EUROFUNG)-RELATED"/>
    <property type="match status" value="1"/>
</dbReference>
<dbReference type="Proteomes" id="UP000292957">
    <property type="component" value="Unassembled WGS sequence"/>
</dbReference>
<feature type="compositionally biased region" description="Polar residues" evidence="6">
    <location>
        <begin position="234"/>
        <end position="245"/>
    </location>
</feature>
<evidence type="ECO:0000259" key="7">
    <source>
        <dbReference type="PROSITE" id="PS50048"/>
    </source>
</evidence>
<evidence type="ECO:0000256" key="6">
    <source>
        <dbReference type="SAM" id="MobiDB-lite"/>
    </source>
</evidence>
<evidence type="ECO:0000313" key="8">
    <source>
        <dbReference type="EMBL" id="TBU25493.1"/>
    </source>
</evidence>
<dbReference type="CDD" id="cd12148">
    <property type="entry name" value="fungal_TF_MHR"/>
    <property type="match status" value="1"/>
</dbReference>
<dbReference type="PANTHER" id="PTHR47338:SF5">
    <property type="entry name" value="ZN(II)2CYS6 TRANSCRIPTION FACTOR (EUROFUNG)"/>
    <property type="match status" value="1"/>
</dbReference>
<name>A0A4V2JZL1_9APHY</name>
<proteinExistence type="predicted"/>
<dbReference type="CDD" id="cd00067">
    <property type="entry name" value="GAL4"/>
    <property type="match status" value="1"/>
</dbReference>
<dbReference type="Gene3D" id="4.10.240.10">
    <property type="entry name" value="Zn(2)-C6 fungal-type DNA-binding domain"/>
    <property type="match status" value="1"/>
</dbReference>
<dbReference type="InterPro" id="IPR036864">
    <property type="entry name" value="Zn2-C6_fun-type_DNA-bd_sf"/>
</dbReference>
<keyword evidence="2" id="KW-0479">Metal-binding</keyword>
<gene>
    <name evidence="8" type="ORF">BD311DRAFT_852829</name>
</gene>
<evidence type="ECO:0000256" key="5">
    <source>
        <dbReference type="ARBA" id="ARBA00023242"/>
    </source>
</evidence>
<feature type="compositionally biased region" description="Low complexity" evidence="6">
    <location>
        <begin position="77"/>
        <end position="92"/>
    </location>
</feature>